<accession>A0ABT8QGY9</accession>
<protein>
    <submittedName>
        <fullName evidence="1">Uncharacterized protein</fullName>
    </submittedName>
</protein>
<organism evidence="1 2">
    <name type="scientific">Stenotrophomonas indicatrix</name>
    <dbReference type="NCBI Taxonomy" id="2045451"/>
    <lineage>
        <taxon>Bacteria</taxon>
        <taxon>Pseudomonadati</taxon>
        <taxon>Pseudomonadota</taxon>
        <taxon>Gammaproteobacteria</taxon>
        <taxon>Lysobacterales</taxon>
        <taxon>Lysobacteraceae</taxon>
        <taxon>Stenotrophomonas</taxon>
    </lineage>
</organism>
<sequence length="203" mass="21942">MAVVLFQQQVMVERVADHVVVADARHLVAHVVDVVQATLADLSPLGLRQRLAVQPAQEATGHRRLAEAGGTQNLGGIAQATAALVQPPLRRHQDIDVVEAIAQVLQAQAVVYLGGDEAALRTPMDEVAEFLAGVLPCAHDPPVGLRAERLPVLAATDVVTRIGFLVGSLHPRQTRAEFRLGEGDPTYHRVLLEVVEDFFLQCR</sequence>
<evidence type="ECO:0000313" key="2">
    <source>
        <dbReference type="Proteomes" id="UP001174315"/>
    </source>
</evidence>
<dbReference type="EMBL" id="JAUKNN010000027">
    <property type="protein sequence ID" value="MDN8670082.1"/>
    <property type="molecule type" value="Genomic_DNA"/>
</dbReference>
<keyword evidence="2" id="KW-1185">Reference proteome</keyword>
<evidence type="ECO:0000313" key="1">
    <source>
        <dbReference type="EMBL" id="MDN8670082.1"/>
    </source>
</evidence>
<proteinExistence type="predicted"/>
<reference evidence="1" key="1">
    <citation type="submission" date="2023-07" db="EMBL/GenBank/DDBJ databases">
        <title>Stenotrophomonas isolates from soil.</title>
        <authorList>
            <person name="Sharma V."/>
            <person name="Zur-Pinska J."/>
            <person name="Hay A.G."/>
        </authorList>
    </citation>
    <scope>NUCLEOTIDE SEQUENCE</scope>
    <source>
        <strain evidence="1">C2</strain>
    </source>
</reference>
<name>A0ABT8QGY9_9GAMM</name>
<gene>
    <name evidence="1" type="ORF">Q0S36_12130</name>
</gene>
<dbReference type="Proteomes" id="UP001174315">
    <property type="component" value="Unassembled WGS sequence"/>
</dbReference>
<comment type="caution">
    <text evidence="1">The sequence shown here is derived from an EMBL/GenBank/DDBJ whole genome shotgun (WGS) entry which is preliminary data.</text>
</comment>